<name>A0A3N9PA94_9BACL</name>
<proteinExistence type="predicted"/>
<keyword evidence="3" id="KW-1185">Reference proteome</keyword>
<evidence type="ECO:0000313" key="2">
    <source>
        <dbReference type="EMBL" id="RQW12247.1"/>
    </source>
</evidence>
<sequence length="210" mass="24807">MKHLIISFFQDFGVAIQTLTSLILLIVTIVYVIATFKMIHATQKTFLKPVLIETDDELKITVKNYGLGTAINIKLYIESRTIDEDLIAKGYLFDYIFELFKEHYLLMETENFEVEPNKSIDFRIPTNFKIGDKLVLYWESISGEKSIIRYQTVLPVVGKIKINEYKRIKVKSLRNFFLNPIQFVTRIIESTSFYSPYEDYMKEREKENRK</sequence>
<keyword evidence="1" id="KW-0812">Transmembrane</keyword>
<keyword evidence="1" id="KW-0472">Membrane</keyword>
<evidence type="ECO:0000256" key="1">
    <source>
        <dbReference type="SAM" id="Phobius"/>
    </source>
</evidence>
<protein>
    <submittedName>
        <fullName evidence="2">Uncharacterized protein</fullName>
    </submittedName>
</protein>
<dbReference type="OrthoDB" id="9836714at2"/>
<dbReference type="RefSeq" id="WP_124694980.1">
    <property type="nucleotide sequence ID" value="NZ_JBHUFE010000030.1"/>
</dbReference>
<evidence type="ECO:0000313" key="3">
    <source>
        <dbReference type="Proteomes" id="UP000282529"/>
    </source>
</evidence>
<gene>
    <name evidence="2" type="ORF">EH198_07780</name>
</gene>
<accession>A0A3N9PA94</accession>
<feature type="transmembrane region" description="Helical" evidence="1">
    <location>
        <begin position="12"/>
        <end position="34"/>
    </location>
</feature>
<reference evidence="2 3" key="1">
    <citation type="submission" date="2018-11" db="EMBL/GenBank/DDBJ databases">
        <title>Genome sequence of strain 7197.</title>
        <authorList>
            <person name="Gao J."/>
            <person name="Sun J."/>
        </authorList>
    </citation>
    <scope>NUCLEOTIDE SEQUENCE [LARGE SCALE GENOMIC DNA]</scope>
    <source>
        <strain evidence="2 3">7197</strain>
    </source>
</reference>
<dbReference type="EMBL" id="RQPI01000003">
    <property type="protein sequence ID" value="RQW12247.1"/>
    <property type="molecule type" value="Genomic_DNA"/>
</dbReference>
<keyword evidence="1" id="KW-1133">Transmembrane helix</keyword>
<comment type="caution">
    <text evidence="2">The sequence shown here is derived from an EMBL/GenBank/DDBJ whole genome shotgun (WGS) entry which is preliminary data.</text>
</comment>
<dbReference type="Proteomes" id="UP000282529">
    <property type="component" value="Unassembled WGS sequence"/>
</dbReference>
<dbReference type="AlphaFoldDB" id="A0A3N9PA94"/>
<organism evidence="2 3">
    <name type="scientific">Paenibacillus rhizophilus</name>
    <dbReference type="NCBI Taxonomy" id="1850366"/>
    <lineage>
        <taxon>Bacteria</taxon>
        <taxon>Bacillati</taxon>
        <taxon>Bacillota</taxon>
        <taxon>Bacilli</taxon>
        <taxon>Bacillales</taxon>
        <taxon>Paenibacillaceae</taxon>
        <taxon>Paenibacillus</taxon>
    </lineage>
</organism>